<dbReference type="InterPro" id="IPR049328">
    <property type="entry name" value="TM_ErbB1"/>
</dbReference>
<keyword evidence="6" id="KW-0067">ATP-binding</keyword>
<dbReference type="InterPro" id="IPR057598">
    <property type="entry name" value="Fn3_PTPRU"/>
</dbReference>
<feature type="domain" description="Tyrosine-protein phosphatase" evidence="12">
    <location>
        <begin position="271"/>
        <end position="306"/>
    </location>
</feature>
<evidence type="ECO:0000256" key="7">
    <source>
        <dbReference type="ARBA" id="ARBA00022989"/>
    </source>
</evidence>
<dbReference type="Pfam" id="PF23144">
    <property type="entry name" value="Fn3_PTPRU"/>
    <property type="match status" value="1"/>
</dbReference>
<comment type="subcellular location">
    <subcellularLocation>
        <location evidence="1">Membrane</location>
        <topology evidence="1">Single-pass type I membrane protein</topology>
    </subcellularLocation>
</comment>
<evidence type="ECO:0000256" key="5">
    <source>
        <dbReference type="ARBA" id="ARBA00022741"/>
    </source>
</evidence>
<dbReference type="Gene3D" id="3.90.190.10">
    <property type="entry name" value="Protein tyrosine phosphatase superfamily"/>
    <property type="match status" value="1"/>
</dbReference>
<reference evidence="15" key="1">
    <citation type="submission" date="2020-06" db="EMBL/GenBank/DDBJ databases">
        <title>Draft genome of Bugula neritina, a colonial animal packing powerful symbionts and potential medicines.</title>
        <authorList>
            <person name="Rayko M."/>
        </authorList>
    </citation>
    <scope>NUCLEOTIDE SEQUENCE [LARGE SCALE GENOMIC DNA]</scope>
    <source>
        <strain evidence="15">Kwan_BN1</strain>
    </source>
</reference>
<dbReference type="PANTHER" id="PTHR46957">
    <property type="entry name" value="CYTOKINE RECEPTOR"/>
    <property type="match status" value="1"/>
</dbReference>
<keyword evidence="4" id="KW-0732">Signal</keyword>
<keyword evidence="16" id="KW-1185">Reference proteome</keyword>
<evidence type="ECO:0000259" key="14">
    <source>
        <dbReference type="Pfam" id="PF23144"/>
    </source>
</evidence>
<dbReference type="GO" id="GO:0005524">
    <property type="term" value="F:ATP binding"/>
    <property type="evidence" value="ECO:0007669"/>
    <property type="project" value="UniProtKB-KW"/>
</dbReference>
<dbReference type="SUPFAM" id="SSF52799">
    <property type="entry name" value="(Phosphotyrosine protein) phosphatases II"/>
    <property type="match status" value="1"/>
</dbReference>
<feature type="domain" description="Epidermal growth factor receptor-like transmembrane-juxtamembrane segment" evidence="13">
    <location>
        <begin position="129"/>
        <end position="161"/>
    </location>
</feature>
<dbReference type="InterPro" id="IPR000242">
    <property type="entry name" value="PTP_cat"/>
</dbReference>
<keyword evidence="9" id="KW-0325">Glycoprotein</keyword>
<dbReference type="InterPro" id="IPR050713">
    <property type="entry name" value="RTP_Phos/Ushers"/>
</dbReference>
<feature type="compositionally biased region" description="Low complexity" evidence="10">
    <location>
        <begin position="175"/>
        <end position="193"/>
    </location>
</feature>
<gene>
    <name evidence="15" type="ORF">EB796_005059</name>
</gene>
<keyword evidence="3 11" id="KW-0812">Transmembrane</keyword>
<evidence type="ECO:0000256" key="11">
    <source>
        <dbReference type="SAM" id="Phobius"/>
    </source>
</evidence>
<name>A0A7J7KEK0_BUGNE</name>
<evidence type="ECO:0000313" key="16">
    <source>
        <dbReference type="Proteomes" id="UP000593567"/>
    </source>
</evidence>
<evidence type="ECO:0000256" key="1">
    <source>
        <dbReference type="ARBA" id="ARBA00004479"/>
    </source>
</evidence>
<comment type="caution">
    <text evidence="15">The sequence shown here is derived from an EMBL/GenBank/DDBJ whole genome shotgun (WGS) entry which is preliminary data.</text>
</comment>
<dbReference type="PANTHER" id="PTHR46957:SF3">
    <property type="entry name" value="CYTOKINE RECEPTOR"/>
    <property type="match status" value="1"/>
</dbReference>
<evidence type="ECO:0000256" key="9">
    <source>
        <dbReference type="ARBA" id="ARBA00023180"/>
    </source>
</evidence>
<dbReference type="AlphaFoldDB" id="A0A7J7KEK0"/>
<dbReference type="Pfam" id="PF21314">
    <property type="entry name" value="TM_ErbB1"/>
    <property type="match status" value="1"/>
</dbReference>
<protein>
    <submittedName>
        <fullName evidence="15">Uncharacterized protein</fullName>
    </submittedName>
</protein>
<dbReference type="Proteomes" id="UP000593567">
    <property type="component" value="Unassembled WGS sequence"/>
</dbReference>
<dbReference type="InterPro" id="IPR029021">
    <property type="entry name" value="Prot-tyrosine_phosphatase-like"/>
</dbReference>
<evidence type="ECO:0000256" key="3">
    <source>
        <dbReference type="ARBA" id="ARBA00022692"/>
    </source>
</evidence>
<proteinExistence type="predicted"/>
<evidence type="ECO:0000259" key="13">
    <source>
        <dbReference type="Pfam" id="PF21314"/>
    </source>
</evidence>
<evidence type="ECO:0000259" key="12">
    <source>
        <dbReference type="Pfam" id="PF00102"/>
    </source>
</evidence>
<keyword evidence="5" id="KW-0547">Nucleotide-binding</keyword>
<evidence type="ECO:0000313" key="15">
    <source>
        <dbReference type="EMBL" id="KAF6036633.1"/>
    </source>
</evidence>
<dbReference type="Pfam" id="PF00102">
    <property type="entry name" value="Y_phosphatase"/>
    <property type="match status" value="1"/>
</dbReference>
<evidence type="ECO:0000256" key="2">
    <source>
        <dbReference type="ARBA" id="ARBA00022553"/>
    </source>
</evidence>
<feature type="region of interest" description="Disordered" evidence="10">
    <location>
        <begin position="164"/>
        <end position="220"/>
    </location>
</feature>
<keyword evidence="7 11" id="KW-1133">Transmembrane helix</keyword>
<dbReference type="GO" id="GO:0016020">
    <property type="term" value="C:membrane"/>
    <property type="evidence" value="ECO:0007669"/>
    <property type="project" value="UniProtKB-SubCell"/>
</dbReference>
<feature type="domain" description="Receptor-type tyrosine-protein phosphatase U-like Fn3" evidence="14">
    <location>
        <begin position="5"/>
        <end position="92"/>
    </location>
</feature>
<dbReference type="EMBL" id="VXIV02000694">
    <property type="protein sequence ID" value="KAF6036633.1"/>
    <property type="molecule type" value="Genomic_DNA"/>
</dbReference>
<keyword evidence="8 11" id="KW-0472">Membrane</keyword>
<organism evidence="15 16">
    <name type="scientific">Bugula neritina</name>
    <name type="common">Brown bryozoan</name>
    <name type="synonym">Sertularia neritina</name>
    <dbReference type="NCBI Taxonomy" id="10212"/>
    <lineage>
        <taxon>Eukaryota</taxon>
        <taxon>Metazoa</taxon>
        <taxon>Spiralia</taxon>
        <taxon>Lophotrochozoa</taxon>
        <taxon>Bryozoa</taxon>
        <taxon>Gymnolaemata</taxon>
        <taxon>Cheilostomatida</taxon>
        <taxon>Flustrina</taxon>
        <taxon>Buguloidea</taxon>
        <taxon>Bugulidae</taxon>
        <taxon>Bugula</taxon>
    </lineage>
</organism>
<feature type="transmembrane region" description="Helical" evidence="11">
    <location>
        <begin position="129"/>
        <end position="150"/>
    </location>
</feature>
<evidence type="ECO:0000256" key="6">
    <source>
        <dbReference type="ARBA" id="ARBA00022840"/>
    </source>
</evidence>
<sequence>MILSYLILVQRKTRSKRAVSSSNCIPSSDSQSVSRSSFTLTQSCYIIAEILANDTKLSTPGGYEFTVGDGKSYNGYMNTKLISATDYDVWIATTWVPNGSKDEYVKVITPGPAPVSQSTPSNQSKAGPIGGAIGGVVGAVVVVIIIIVSIRRRRANRNKETSAELGLDSLGQPQPANAASKPASVSKKSTSTARPPSTARLPSANHGAGNSNPTAPAEDGFYANTNAAQFNIPIRQLEEYITNCQETISEHYGRLMAIPDPNMSIALLPANKGKNRYKGLYPGNLHRVKLNRPNGSDYINATYLEVSSSLCR</sequence>
<accession>A0A7J7KEK0</accession>
<evidence type="ECO:0000256" key="4">
    <source>
        <dbReference type="ARBA" id="ARBA00022729"/>
    </source>
</evidence>
<keyword evidence="2" id="KW-0597">Phosphoprotein</keyword>
<dbReference type="GO" id="GO:0004725">
    <property type="term" value="F:protein tyrosine phosphatase activity"/>
    <property type="evidence" value="ECO:0007669"/>
    <property type="project" value="InterPro"/>
</dbReference>
<evidence type="ECO:0000256" key="10">
    <source>
        <dbReference type="SAM" id="MobiDB-lite"/>
    </source>
</evidence>
<evidence type="ECO:0000256" key="8">
    <source>
        <dbReference type="ARBA" id="ARBA00023136"/>
    </source>
</evidence>